<dbReference type="InterPro" id="IPR005942">
    <property type="entry name" value="Daunbcin-R_ABC-transpt"/>
</dbReference>
<feature type="transmembrane region" description="Helical" evidence="5">
    <location>
        <begin position="102"/>
        <end position="128"/>
    </location>
</feature>
<dbReference type="GO" id="GO:0140359">
    <property type="term" value="F:ABC-type transporter activity"/>
    <property type="evidence" value="ECO:0007669"/>
    <property type="project" value="InterPro"/>
</dbReference>
<dbReference type="PIRSF" id="PIRSF006648">
    <property type="entry name" value="DrrB"/>
    <property type="match status" value="1"/>
</dbReference>
<dbReference type="InterPro" id="IPR047817">
    <property type="entry name" value="ABC2_TM_bact-type"/>
</dbReference>
<dbReference type="NCBIfam" id="TIGR01247">
    <property type="entry name" value="drrB"/>
    <property type="match status" value="1"/>
</dbReference>
<feature type="transmembrane region" description="Helical" evidence="5">
    <location>
        <begin position="223"/>
        <end position="245"/>
    </location>
</feature>
<name>A0A7J3TIT3_9EURY</name>
<feature type="transmembrane region" description="Helical" evidence="5">
    <location>
        <begin position="168"/>
        <end position="187"/>
    </location>
</feature>
<comment type="subcellular location">
    <subcellularLocation>
        <location evidence="1">Membrane</location>
        <topology evidence="1">Multi-pass membrane protein</topology>
    </subcellularLocation>
</comment>
<accession>A0A7J3TIT3</accession>
<dbReference type="InterPro" id="IPR013525">
    <property type="entry name" value="ABC2_TM"/>
</dbReference>
<dbReference type="PRINTS" id="PR00164">
    <property type="entry name" value="ABC2TRNSPORT"/>
</dbReference>
<comment type="caution">
    <text evidence="7">The sequence shown here is derived from an EMBL/GenBank/DDBJ whole genome shotgun (WGS) entry which is preliminary data.</text>
</comment>
<dbReference type="InterPro" id="IPR000412">
    <property type="entry name" value="ABC_2_transport"/>
</dbReference>
<proteinExistence type="predicted"/>
<keyword evidence="2 5" id="KW-0812">Transmembrane</keyword>
<feature type="domain" description="ABC transmembrane type-2" evidence="6">
    <location>
        <begin position="20"/>
        <end position="248"/>
    </location>
</feature>
<dbReference type="InterPro" id="IPR051784">
    <property type="entry name" value="Nod_factor_ABC_transporter"/>
</dbReference>
<sequence length="254" mass="28083">MRAFTIMVYRQIKRFIRARSRVAGMIINPLVWLIFFGVGWSGVFKDIQIFGGVDYLTYLAPGIFAMTIFNQSFLSGVSVIWDKEFGFLKEVLVAPASRKESIAGRIVGDSIVATIQGFVILLLTFLLTKLKISGIIPALVVGFLLAMIFTSFGVIIATNMESMEGFHMITGVLMLPLIFLSGALYPIDAMPKWMKALVYINPMTYAVDGARHYLVGKAANFPLVLDFCVLVLLAVVFLGIAMISFERATIELSV</sequence>
<dbReference type="GO" id="GO:0043190">
    <property type="term" value="C:ATP-binding cassette (ABC) transporter complex"/>
    <property type="evidence" value="ECO:0007669"/>
    <property type="project" value="InterPro"/>
</dbReference>
<reference evidence="7" key="1">
    <citation type="journal article" date="2020" name="mSystems">
        <title>Genome- and Community-Level Interaction Insights into Carbon Utilization and Element Cycling Functions of Hydrothermarchaeota in Hydrothermal Sediment.</title>
        <authorList>
            <person name="Zhou Z."/>
            <person name="Liu Y."/>
            <person name="Xu W."/>
            <person name="Pan J."/>
            <person name="Luo Z.H."/>
            <person name="Li M."/>
        </authorList>
    </citation>
    <scope>NUCLEOTIDE SEQUENCE [LARGE SCALE GENOMIC DNA]</scope>
    <source>
        <strain evidence="7">SpSt-10</strain>
    </source>
</reference>
<feature type="transmembrane region" description="Helical" evidence="5">
    <location>
        <begin position="134"/>
        <end position="156"/>
    </location>
</feature>
<evidence type="ECO:0000256" key="3">
    <source>
        <dbReference type="ARBA" id="ARBA00022989"/>
    </source>
</evidence>
<protein>
    <submittedName>
        <fullName evidence="7">ABC transporter</fullName>
    </submittedName>
</protein>
<feature type="transmembrane region" description="Helical" evidence="5">
    <location>
        <begin position="55"/>
        <end position="81"/>
    </location>
</feature>
<evidence type="ECO:0000256" key="1">
    <source>
        <dbReference type="ARBA" id="ARBA00004141"/>
    </source>
</evidence>
<keyword evidence="4 5" id="KW-0472">Membrane</keyword>
<evidence type="ECO:0000313" key="7">
    <source>
        <dbReference type="EMBL" id="HHF48546.1"/>
    </source>
</evidence>
<evidence type="ECO:0000256" key="2">
    <source>
        <dbReference type="ARBA" id="ARBA00022692"/>
    </source>
</evidence>
<evidence type="ECO:0000256" key="4">
    <source>
        <dbReference type="ARBA" id="ARBA00023136"/>
    </source>
</evidence>
<gene>
    <name evidence="7" type="ORF">ENL48_05200</name>
</gene>
<dbReference type="Pfam" id="PF01061">
    <property type="entry name" value="ABC2_membrane"/>
    <property type="match status" value="1"/>
</dbReference>
<dbReference type="PROSITE" id="PS51012">
    <property type="entry name" value="ABC_TM2"/>
    <property type="match status" value="1"/>
</dbReference>
<feature type="transmembrane region" description="Helical" evidence="5">
    <location>
        <begin position="21"/>
        <end position="43"/>
    </location>
</feature>
<dbReference type="PANTHER" id="PTHR43229:SF2">
    <property type="entry name" value="NODULATION PROTEIN J"/>
    <property type="match status" value="1"/>
</dbReference>
<organism evidence="7">
    <name type="scientific">Geoglobus ahangari</name>
    <dbReference type="NCBI Taxonomy" id="113653"/>
    <lineage>
        <taxon>Archaea</taxon>
        <taxon>Methanobacteriati</taxon>
        <taxon>Methanobacteriota</taxon>
        <taxon>Archaeoglobi</taxon>
        <taxon>Archaeoglobales</taxon>
        <taxon>Archaeoglobaceae</taxon>
        <taxon>Geoglobus</taxon>
    </lineage>
</organism>
<evidence type="ECO:0000256" key="5">
    <source>
        <dbReference type="SAM" id="Phobius"/>
    </source>
</evidence>
<evidence type="ECO:0000259" key="6">
    <source>
        <dbReference type="PROSITE" id="PS51012"/>
    </source>
</evidence>
<dbReference type="PANTHER" id="PTHR43229">
    <property type="entry name" value="NODULATION PROTEIN J"/>
    <property type="match status" value="1"/>
</dbReference>
<dbReference type="EMBL" id="DRUC01000074">
    <property type="protein sequence ID" value="HHF48546.1"/>
    <property type="molecule type" value="Genomic_DNA"/>
</dbReference>
<keyword evidence="3 5" id="KW-1133">Transmembrane helix</keyword>
<dbReference type="AlphaFoldDB" id="A0A7J3TIT3"/>